<protein>
    <submittedName>
        <fullName evidence="1">Uncharacterized protein</fullName>
    </submittedName>
</protein>
<gene>
    <name evidence="1" type="ORF">LM010_04070</name>
</gene>
<name>A0A5P8JN57_9LACO</name>
<dbReference type="AlphaFoldDB" id="A0A5P8JN57"/>
<reference evidence="1 2" key="1">
    <citation type="submission" date="2019-10" db="EMBL/GenBank/DDBJ databases">
        <title>Genome sequencing of Lactobacillus manihotivorans.</title>
        <authorList>
            <person name="Kim K."/>
        </authorList>
    </citation>
    <scope>NUCLEOTIDE SEQUENCE [LARGE SCALE GENOMIC DNA]</scope>
    <source>
        <strain evidence="1 2">LM010</strain>
    </source>
</reference>
<dbReference type="Proteomes" id="UP000388452">
    <property type="component" value="Chromosome"/>
</dbReference>
<evidence type="ECO:0000313" key="1">
    <source>
        <dbReference type="EMBL" id="QFQ90655.1"/>
    </source>
</evidence>
<sequence length="130" mass="14710">MEETLQNAPNSWKNVKAQYDDVPVKSIRALRDPISVSVDSAVYVEVAKLLKEGLGAKRVHFSLIARLTIFLAYIRHTEQLKPETVGNGRPAVEDLDMLEKVIQTLKHDQGGEFRLKLLDLINQQSSNRKD</sequence>
<accession>A0A5P8JN57</accession>
<proteinExistence type="predicted"/>
<organism evidence="1 2">
    <name type="scientific">Lacticaseibacillus manihotivorans</name>
    <dbReference type="NCBI Taxonomy" id="88233"/>
    <lineage>
        <taxon>Bacteria</taxon>
        <taxon>Bacillati</taxon>
        <taxon>Bacillota</taxon>
        <taxon>Bacilli</taxon>
        <taxon>Lactobacillales</taxon>
        <taxon>Lactobacillaceae</taxon>
        <taxon>Lacticaseibacillus</taxon>
    </lineage>
</organism>
<dbReference type="RefSeq" id="WP_152164654.1">
    <property type="nucleotide sequence ID" value="NZ_CP045068.1"/>
</dbReference>
<evidence type="ECO:0000313" key="2">
    <source>
        <dbReference type="Proteomes" id="UP000388452"/>
    </source>
</evidence>
<dbReference type="EMBL" id="CP045068">
    <property type="protein sequence ID" value="QFQ90655.1"/>
    <property type="molecule type" value="Genomic_DNA"/>
</dbReference>